<dbReference type="AlphaFoldDB" id="A0A7W7MVJ3"/>
<dbReference type="Proteomes" id="UP000549343">
    <property type="component" value="Unassembled WGS sequence"/>
</dbReference>
<keyword evidence="1" id="KW-0059">Arsenical resistance</keyword>
<evidence type="ECO:0000313" key="4">
    <source>
        <dbReference type="EMBL" id="MBB4772656.1"/>
    </source>
</evidence>
<dbReference type="Proteomes" id="UP001501427">
    <property type="component" value="Unassembled WGS sequence"/>
</dbReference>
<dbReference type="Gene3D" id="3.40.50.2300">
    <property type="match status" value="1"/>
</dbReference>
<dbReference type="InterPro" id="IPR036196">
    <property type="entry name" value="Ptyr_pPase_sf"/>
</dbReference>
<dbReference type="RefSeq" id="WP_184880252.1">
    <property type="nucleotide sequence ID" value="NZ_BAAAHD010000047.1"/>
</dbReference>
<evidence type="ECO:0000313" key="3">
    <source>
        <dbReference type="EMBL" id="GAA0579596.1"/>
    </source>
</evidence>
<dbReference type="GO" id="GO:0046685">
    <property type="term" value="P:response to arsenic-containing substance"/>
    <property type="evidence" value="ECO:0007669"/>
    <property type="project" value="UniProtKB-KW"/>
</dbReference>
<dbReference type="Pfam" id="PF01451">
    <property type="entry name" value="LMWPc"/>
    <property type="match status" value="1"/>
</dbReference>
<organism evidence="4 5">
    <name type="scientific">Actinomadura livida</name>
    <dbReference type="NCBI Taxonomy" id="79909"/>
    <lineage>
        <taxon>Bacteria</taxon>
        <taxon>Bacillati</taxon>
        <taxon>Actinomycetota</taxon>
        <taxon>Actinomycetes</taxon>
        <taxon>Streptosporangiales</taxon>
        <taxon>Thermomonosporaceae</taxon>
        <taxon>Actinomadura</taxon>
    </lineage>
</organism>
<evidence type="ECO:0000259" key="2">
    <source>
        <dbReference type="PROSITE" id="PS50987"/>
    </source>
</evidence>
<evidence type="ECO:0000313" key="6">
    <source>
        <dbReference type="Proteomes" id="UP001501427"/>
    </source>
</evidence>
<protein>
    <submittedName>
        <fullName evidence="3">ArsR family transcriptional regulator</fullName>
    </submittedName>
    <submittedName>
        <fullName evidence="4">Protein-tyrosine-phosphatase</fullName>
    </submittedName>
</protein>
<dbReference type="EMBL" id="BAAAHD010000047">
    <property type="protein sequence ID" value="GAA0579596.1"/>
    <property type="molecule type" value="Genomic_DNA"/>
</dbReference>
<dbReference type="CDD" id="cd00090">
    <property type="entry name" value="HTH_ARSR"/>
    <property type="match status" value="1"/>
</dbReference>
<feature type="domain" description="HTH arsR-type" evidence="2">
    <location>
        <begin position="1"/>
        <end position="98"/>
    </location>
</feature>
<dbReference type="InterPro" id="IPR023485">
    <property type="entry name" value="Ptyr_pPase"/>
</dbReference>
<dbReference type="GO" id="GO:0003700">
    <property type="term" value="F:DNA-binding transcription factor activity"/>
    <property type="evidence" value="ECO:0007669"/>
    <property type="project" value="InterPro"/>
</dbReference>
<reference evidence="4 5" key="3">
    <citation type="submission" date="2020-08" db="EMBL/GenBank/DDBJ databases">
        <title>Sequencing the genomes of 1000 actinobacteria strains.</title>
        <authorList>
            <person name="Klenk H.-P."/>
        </authorList>
    </citation>
    <scope>NUCLEOTIDE SEQUENCE [LARGE SCALE GENOMIC DNA]</scope>
    <source>
        <strain evidence="4 5">DSM 44772</strain>
    </source>
</reference>
<dbReference type="SUPFAM" id="SSF52788">
    <property type="entry name" value="Phosphotyrosine protein phosphatases I"/>
    <property type="match status" value="1"/>
</dbReference>
<dbReference type="Gene3D" id="1.10.10.10">
    <property type="entry name" value="Winged helix-like DNA-binding domain superfamily/Winged helix DNA-binding domain"/>
    <property type="match status" value="1"/>
</dbReference>
<reference evidence="6" key="2">
    <citation type="journal article" date="2019" name="Int. J. Syst. Evol. Microbiol.">
        <title>The Global Catalogue of Microorganisms (GCM) 10K type strain sequencing project: providing services to taxonomists for standard genome sequencing and annotation.</title>
        <authorList>
            <consortium name="The Broad Institute Genomics Platform"/>
            <consortium name="The Broad Institute Genome Sequencing Center for Infectious Disease"/>
            <person name="Wu L."/>
            <person name="Ma J."/>
        </authorList>
    </citation>
    <scope>NUCLEOTIDE SEQUENCE [LARGE SCALE GENOMIC DNA]</scope>
    <source>
        <strain evidence="6">JCM 10667</strain>
    </source>
</reference>
<dbReference type="PANTHER" id="PTHR43428">
    <property type="entry name" value="ARSENATE REDUCTASE"/>
    <property type="match status" value="1"/>
</dbReference>
<dbReference type="InterPro" id="IPR001845">
    <property type="entry name" value="HTH_ArsR_DNA-bd_dom"/>
</dbReference>
<name>A0A7W7MVJ3_9ACTN</name>
<reference evidence="3" key="4">
    <citation type="submission" date="2023-12" db="EMBL/GenBank/DDBJ databases">
        <authorList>
            <person name="Sun Q."/>
            <person name="Inoue M."/>
        </authorList>
    </citation>
    <scope>NUCLEOTIDE SEQUENCE</scope>
    <source>
        <strain evidence="3">JCM 10667</strain>
    </source>
</reference>
<dbReference type="InterPro" id="IPR036390">
    <property type="entry name" value="WH_DNA-bd_sf"/>
</dbReference>
<dbReference type="PANTHER" id="PTHR43428:SF1">
    <property type="entry name" value="ARSENATE REDUCTASE"/>
    <property type="match status" value="1"/>
</dbReference>
<proteinExistence type="predicted"/>
<gene>
    <name evidence="4" type="ORF">F4557_001074</name>
    <name evidence="3" type="ORF">GCM10009546_47540</name>
</gene>
<dbReference type="SUPFAM" id="SSF46785">
    <property type="entry name" value="Winged helix' DNA-binding domain"/>
    <property type="match status" value="1"/>
</dbReference>
<dbReference type="EMBL" id="JACHMV010000001">
    <property type="protein sequence ID" value="MBB4772656.1"/>
    <property type="molecule type" value="Genomic_DNA"/>
</dbReference>
<dbReference type="SMART" id="SM00418">
    <property type="entry name" value="HTH_ARSR"/>
    <property type="match status" value="1"/>
</dbReference>
<evidence type="ECO:0000256" key="1">
    <source>
        <dbReference type="ARBA" id="ARBA00022849"/>
    </source>
</evidence>
<dbReference type="InterPro" id="IPR036388">
    <property type="entry name" value="WH-like_DNA-bd_sf"/>
</dbReference>
<dbReference type="SMART" id="SM00226">
    <property type="entry name" value="LMWPc"/>
    <property type="match status" value="1"/>
</dbReference>
<dbReference type="CDD" id="cd16345">
    <property type="entry name" value="LMWP_ArsC"/>
    <property type="match status" value="1"/>
</dbReference>
<accession>A0A7W7MVJ3</accession>
<dbReference type="InterPro" id="IPR011991">
    <property type="entry name" value="ArsR-like_HTH"/>
</dbReference>
<keyword evidence="6" id="KW-1185">Reference proteome</keyword>
<dbReference type="Pfam" id="PF01022">
    <property type="entry name" value="HTH_5"/>
    <property type="match status" value="1"/>
</dbReference>
<comment type="caution">
    <text evidence="4">The sequence shown here is derived from an EMBL/GenBank/DDBJ whole genome shotgun (WGS) entry which is preliminary data.</text>
</comment>
<evidence type="ECO:0000313" key="5">
    <source>
        <dbReference type="Proteomes" id="UP000549343"/>
    </source>
</evidence>
<dbReference type="PROSITE" id="PS50987">
    <property type="entry name" value="HTH_ARSR_2"/>
    <property type="match status" value="1"/>
</dbReference>
<sequence>MSRSGQAAPPPFIGLVAHEVRWRLLSELARSDLRVRELVALVEQPQNLVSYHLRLLRSGGLVTVRRSSHDGRDSYYHLDLERLGQGLAATGAALHPALGPVPAPPAPREATACVLFACTGNSARSPIAEALLRRRTGGRVEVASAGSHPKPRLHPAAVRVLRERYGIDVADRRPRRLDDLADRGFSHVISLCDKVREVFPDFGGHPRRIHWSIPDPAAVGEGPADEFQAAFARTAAEIDARIGYLIPRLAQPEQEIRP</sequence>
<reference evidence="3" key="1">
    <citation type="journal article" date="2014" name="Int. J. Syst. Evol. Microbiol.">
        <title>Complete genome of a new Firmicutes species belonging to the dominant human colonic microbiota ('Ruminococcus bicirculans') reveals two chromosomes and a selective capacity to utilize plant glucans.</title>
        <authorList>
            <consortium name="NISC Comparative Sequencing Program"/>
            <person name="Wegmann U."/>
            <person name="Louis P."/>
            <person name="Goesmann A."/>
            <person name="Henrissat B."/>
            <person name="Duncan S.H."/>
            <person name="Flint H.J."/>
        </authorList>
    </citation>
    <scope>NUCLEOTIDE SEQUENCE</scope>
    <source>
        <strain evidence="3">JCM 10667</strain>
    </source>
</reference>